<dbReference type="Gene3D" id="3.40.1670.10">
    <property type="entry name" value="UbiD C-terminal domain-like"/>
    <property type="match status" value="1"/>
</dbReference>
<protein>
    <recommendedName>
        <fullName evidence="1">3-octaprenyl-4-hydroxybenzoate carboxy-lyase-like C-terminal domain-containing protein</fullName>
    </recommendedName>
</protein>
<dbReference type="PANTHER" id="PTHR30108:SF17">
    <property type="entry name" value="FERULIC ACID DECARBOXYLASE 1"/>
    <property type="match status" value="1"/>
</dbReference>
<gene>
    <name evidence="2" type="ORF">S01H1_31400</name>
</gene>
<sequence length="239" mass="27006">MDIKCMTFRNDPIIPIAIPSVPPDSTHVAISFFTSADTIAYLKREGFPVIDGLITFESAMHWFVIRVKNDWHEITGWRLKEFMEKLGKAIWGTHFGGSMTKILVVGEDIDPMDPLAVTWAFASRNHPKFGAFYFPHLMSAGMGPESYHSMSDFNALMSNDPDVAKGDSLVIYSCIGIEEHTGLAKPVQLTFERNYPDAVKEKVRANWKKWGLPELNDPKMNPTWKYFETTGKGETGRRG</sequence>
<dbReference type="EMBL" id="BARS01019370">
    <property type="protein sequence ID" value="GAF90133.1"/>
    <property type="molecule type" value="Genomic_DNA"/>
</dbReference>
<dbReference type="Pfam" id="PF20696">
    <property type="entry name" value="UbiD_C"/>
    <property type="match status" value="1"/>
</dbReference>
<accession>X0T9G9</accession>
<dbReference type="GO" id="GO:0005737">
    <property type="term" value="C:cytoplasm"/>
    <property type="evidence" value="ECO:0007669"/>
    <property type="project" value="TreeGrafter"/>
</dbReference>
<evidence type="ECO:0000313" key="2">
    <source>
        <dbReference type="EMBL" id="GAF90133.1"/>
    </source>
</evidence>
<proteinExistence type="predicted"/>
<reference evidence="2" key="1">
    <citation type="journal article" date="2014" name="Front. Microbiol.">
        <title>High frequency of phylogenetically diverse reductive dehalogenase-homologous genes in deep subseafloor sedimentary metagenomes.</title>
        <authorList>
            <person name="Kawai M."/>
            <person name="Futagami T."/>
            <person name="Toyoda A."/>
            <person name="Takaki Y."/>
            <person name="Nishi S."/>
            <person name="Hori S."/>
            <person name="Arai W."/>
            <person name="Tsubouchi T."/>
            <person name="Morono Y."/>
            <person name="Uchiyama I."/>
            <person name="Ito T."/>
            <person name="Fujiyama A."/>
            <person name="Inagaki F."/>
            <person name="Takami H."/>
        </authorList>
    </citation>
    <scope>NUCLEOTIDE SEQUENCE</scope>
    <source>
        <strain evidence="2">Expedition CK06-06</strain>
    </source>
</reference>
<organism evidence="2">
    <name type="scientific">marine sediment metagenome</name>
    <dbReference type="NCBI Taxonomy" id="412755"/>
    <lineage>
        <taxon>unclassified sequences</taxon>
        <taxon>metagenomes</taxon>
        <taxon>ecological metagenomes</taxon>
    </lineage>
</organism>
<name>X0T9G9_9ZZZZ</name>
<comment type="caution">
    <text evidence="2">The sequence shown here is derived from an EMBL/GenBank/DDBJ whole genome shotgun (WGS) entry which is preliminary data.</text>
</comment>
<dbReference type="AlphaFoldDB" id="X0T9G9"/>
<dbReference type="SUPFAM" id="SSF143968">
    <property type="entry name" value="UbiD C-terminal domain-like"/>
    <property type="match status" value="1"/>
</dbReference>
<evidence type="ECO:0000259" key="1">
    <source>
        <dbReference type="Pfam" id="PF20696"/>
    </source>
</evidence>
<dbReference type="PANTHER" id="PTHR30108">
    <property type="entry name" value="3-OCTAPRENYL-4-HYDROXYBENZOATE CARBOXY-LYASE-RELATED"/>
    <property type="match status" value="1"/>
</dbReference>
<dbReference type="Gene3D" id="1.20.5.4570">
    <property type="match status" value="1"/>
</dbReference>
<feature type="domain" description="3-octaprenyl-4-hydroxybenzoate carboxy-lyase-like C-terminal" evidence="1">
    <location>
        <begin position="30"/>
        <end position="139"/>
    </location>
</feature>
<dbReference type="GO" id="GO:0046281">
    <property type="term" value="P:cinnamic acid catabolic process"/>
    <property type="evidence" value="ECO:0007669"/>
    <property type="project" value="TreeGrafter"/>
</dbReference>
<dbReference type="GO" id="GO:0016831">
    <property type="term" value="F:carboxy-lyase activity"/>
    <property type="evidence" value="ECO:0007669"/>
    <property type="project" value="InterPro"/>
</dbReference>
<dbReference type="InterPro" id="IPR002830">
    <property type="entry name" value="UbiD"/>
</dbReference>
<dbReference type="GO" id="GO:0033494">
    <property type="term" value="P:ferulate metabolic process"/>
    <property type="evidence" value="ECO:0007669"/>
    <property type="project" value="TreeGrafter"/>
</dbReference>
<dbReference type="InterPro" id="IPR049381">
    <property type="entry name" value="UbiD-like_C"/>
</dbReference>